<dbReference type="Gene3D" id="3.40.50.12780">
    <property type="entry name" value="N-terminal domain of ligase-like"/>
    <property type="match status" value="1"/>
</dbReference>
<evidence type="ECO:0000259" key="7">
    <source>
        <dbReference type="PROSITE" id="PS50075"/>
    </source>
</evidence>
<dbReference type="Pfam" id="PF00550">
    <property type="entry name" value="PP-binding"/>
    <property type="match status" value="1"/>
</dbReference>
<organism evidence="8 9">
    <name type="scientific">Cercospora kikuchii</name>
    <dbReference type="NCBI Taxonomy" id="84275"/>
    <lineage>
        <taxon>Eukaryota</taxon>
        <taxon>Fungi</taxon>
        <taxon>Dikarya</taxon>
        <taxon>Ascomycota</taxon>
        <taxon>Pezizomycotina</taxon>
        <taxon>Dothideomycetes</taxon>
        <taxon>Dothideomycetidae</taxon>
        <taxon>Mycosphaerellales</taxon>
        <taxon>Mycosphaerellaceae</taxon>
        <taxon>Cercospora</taxon>
    </lineage>
</organism>
<keyword evidence="6" id="KW-0067">ATP-binding</keyword>
<dbReference type="InterPro" id="IPR000873">
    <property type="entry name" value="AMP-dep_synth/lig_dom"/>
</dbReference>
<dbReference type="Gene3D" id="1.10.1200.10">
    <property type="entry name" value="ACP-like"/>
    <property type="match status" value="1"/>
</dbReference>
<dbReference type="InterPro" id="IPR042099">
    <property type="entry name" value="ANL_N_sf"/>
</dbReference>
<dbReference type="InterPro" id="IPR036736">
    <property type="entry name" value="ACP-like_sf"/>
</dbReference>
<keyword evidence="4" id="KW-0436">Ligase</keyword>
<dbReference type="SUPFAM" id="SSF47336">
    <property type="entry name" value="ACP-like"/>
    <property type="match status" value="1"/>
</dbReference>
<evidence type="ECO:0000256" key="3">
    <source>
        <dbReference type="ARBA" id="ARBA00022553"/>
    </source>
</evidence>
<evidence type="ECO:0000313" key="8">
    <source>
        <dbReference type="EMBL" id="GIZ48119.1"/>
    </source>
</evidence>
<dbReference type="PANTHER" id="PTHR43201:SF5">
    <property type="entry name" value="MEDIUM-CHAIN ACYL-COA LIGASE ACSF2, MITOCHONDRIAL"/>
    <property type="match status" value="1"/>
</dbReference>
<dbReference type="InterPro" id="IPR023213">
    <property type="entry name" value="CAT-like_dom_sf"/>
</dbReference>
<dbReference type="InterPro" id="IPR020845">
    <property type="entry name" value="AMP-binding_CS"/>
</dbReference>
<evidence type="ECO:0000256" key="5">
    <source>
        <dbReference type="ARBA" id="ARBA00022741"/>
    </source>
</evidence>
<dbReference type="InterPro" id="IPR045310">
    <property type="entry name" value="Pcs60-like"/>
</dbReference>
<name>A0A9P3FKY3_9PEZI</name>
<evidence type="ECO:0000256" key="6">
    <source>
        <dbReference type="ARBA" id="ARBA00022840"/>
    </source>
</evidence>
<comment type="caution">
    <text evidence="8">The sequence shown here is derived from an EMBL/GenBank/DDBJ whole genome shotgun (WGS) entry which is preliminary data.</text>
</comment>
<keyword evidence="9" id="KW-1185">Reference proteome</keyword>
<dbReference type="GO" id="GO:0031177">
    <property type="term" value="F:phosphopantetheine binding"/>
    <property type="evidence" value="ECO:0007669"/>
    <property type="project" value="InterPro"/>
</dbReference>
<dbReference type="Gene3D" id="3.30.559.30">
    <property type="entry name" value="Nonribosomal peptide synthetase, condensation domain"/>
    <property type="match status" value="1"/>
</dbReference>
<dbReference type="Pfam" id="PF00668">
    <property type="entry name" value="Condensation"/>
    <property type="match status" value="1"/>
</dbReference>
<dbReference type="Pfam" id="PF00501">
    <property type="entry name" value="AMP-binding"/>
    <property type="match status" value="1"/>
</dbReference>
<dbReference type="GO" id="GO:0006631">
    <property type="term" value="P:fatty acid metabolic process"/>
    <property type="evidence" value="ECO:0007669"/>
    <property type="project" value="TreeGrafter"/>
</dbReference>
<dbReference type="InterPro" id="IPR025110">
    <property type="entry name" value="AMP-bd_C"/>
</dbReference>
<dbReference type="InterPro" id="IPR001242">
    <property type="entry name" value="Condensation_dom"/>
</dbReference>
<dbReference type="OrthoDB" id="3633556at2759"/>
<dbReference type="InterPro" id="IPR006162">
    <property type="entry name" value="Ppantetheine_attach_site"/>
</dbReference>
<dbReference type="PROSITE" id="PS00455">
    <property type="entry name" value="AMP_BINDING"/>
    <property type="match status" value="1"/>
</dbReference>
<dbReference type="CDD" id="cd05926">
    <property type="entry name" value="FACL_fum10p_like"/>
    <property type="match status" value="1"/>
</dbReference>
<dbReference type="PROSITE" id="PS00012">
    <property type="entry name" value="PHOSPHOPANTETHEINE"/>
    <property type="match status" value="1"/>
</dbReference>
<keyword evidence="3" id="KW-0597">Phosphoprotein</keyword>
<comment type="similarity">
    <text evidence="1">Belongs to the ATP-dependent AMP-binding enzyme family.</text>
</comment>
<reference evidence="8 9" key="1">
    <citation type="submission" date="2021-01" db="EMBL/GenBank/DDBJ databases">
        <title>Cercospora kikuchii MAFF 305040 whole genome shotgun sequence.</title>
        <authorList>
            <person name="Kashiwa T."/>
            <person name="Suzuki T."/>
        </authorList>
    </citation>
    <scope>NUCLEOTIDE SEQUENCE [LARGE SCALE GENOMIC DNA]</scope>
    <source>
        <strain evidence="8 9">MAFF 305040</strain>
    </source>
</reference>
<dbReference type="InterPro" id="IPR045851">
    <property type="entry name" value="AMP-bd_C_sf"/>
</dbReference>
<keyword evidence="5" id="KW-0547">Nucleotide-binding</keyword>
<evidence type="ECO:0000313" key="9">
    <source>
        <dbReference type="Proteomes" id="UP000825890"/>
    </source>
</evidence>
<evidence type="ECO:0000256" key="1">
    <source>
        <dbReference type="ARBA" id="ARBA00006432"/>
    </source>
</evidence>
<dbReference type="EMBL" id="BOLY01000007">
    <property type="protein sequence ID" value="GIZ48119.1"/>
    <property type="molecule type" value="Genomic_DNA"/>
</dbReference>
<dbReference type="SMART" id="SM00823">
    <property type="entry name" value="PKS_PP"/>
    <property type="match status" value="1"/>
</dbReference>
<keyword evidence="2" id="KW-0596">Phosphopantetheine</keyword>
<evidence type="ECO:0000256" key="2">
    <source>
        <dbReference type="ARBA" id="ARBA00022450"/>
    </source>
</evidence>
<dbReference type="Gene3D" id="3.30.559.10">
    <property type="entry name" value="Chloramphenicol acetyltransferase-like domain"/>
    <property type="match status" value="1"/>
</dbReference>
<dbReference type="AlphaFoldDB" id="A0A9P3FKY3"/>
<dbReference type="SUPFAM" id="SSF56801">
    <property type="entry name" value="Acetyl-CoA synthetase-like"/>
    <property type="match status" value="1"/>
</dbReference>
<sequence>MSDIEERLKSLWAEVLGRGTSDLNSESNWFEIGGDSVLAIRLVSLASQDGIQLSNQAVFDSPTLSGMAKAATQKSVDSDEGKPDKSQAVGAAGLMQQWDIIKTCLEQTGIENHELEDIAPCAGFQQELMRATNDTGIFMIQVIFNAGNEKSISRAKIVIDRIVQSNSIFRTRIVQHEQDFYQVVVKRPVEWVEFDGTLEAYKVQDEARRIHYGDPLIRLAVVRGPHGLYIVWTKSHAAYDRWSRYELMNDLEAGFLGPAAFLENSARPDFRSFVDGTLAGNADVSMQFWQARLKGVEKFDLLFPENKQRDYLSSKTDRLRTRIVACPKSKGRVGLDAINTVASALLLANESGLDDVFFMQVRSCRQLPIDGIDRIIGPLWTPCPIRRKLKAGTTLQSLLEEVSEEANQAIPHEAFGSIATLQHFGHRRFYQFVTMMQPPKTSNFDADLKTKDEDGEELSLKMCETTQTRNFFGFCLMQNPIKDDKLEMWVRYDDTFLSPERVEELMDKYCRILGALNNNDWSEVTVADICPHIRTSNDRQAPELDSTDAPSTLAGIFRQPSKSPALIIPGEESWTFSHQDLQRIVGDMQKELANLGVTRGSAVSIALPNSMELIVAFLAATWQGAIAAPLNPAYKQDEFEFYIDDLGSAVVVIPRSSYEQDGPAVHAARKYKAAIAEVYWDAASNKIVFDVKEKGKLESNDGKETEVLTAQEGDVALVLHTSGTTGRPKAVPLTHSNLLASIRNICSTYALSPDDRTMLIMPLFHVHGLLASFLSLLYSGGSAVVPQRLTPEFWKCFEEHGATWVTATPSMHRVILSFPEPAKHVVQGIRFIRSCSSQLSESLFKSMSERFEGVPIVESYAMTEASHLMTSNPLTYGKQMPGSVGQAAEGVEVKILGQDHEDEVEQGEVGEVCIRGENVTKGYLNNADANKSSFTESGFFRTGDQGKLDDNGFLFLTGRLKELINKGGENISPVELDNVINKHEDIVEAVSFAIDDEAYGQDVGCAVKAAEGKDLKEDDLKKWIAERVAAFKVPKKIWLTGEIPKTATGKVQRKLVAEKMVHG</sequence>
<gene>
    <name evidence="8" type="ORF">CKM354_001119200</name>
</gene>
<feature type="domain" description="Carrier" evidence="7">
    <location>
        <begin position="1"/>
        <end position="75"/>
    </location>
</feature>
<dbReference type="GeneID" id="68296767"/>
<proteinExistence type="inferred from homology"/>
<dbReference type="GO" id="GO:0031956">
    <property type="term" value="F:medium-chain fatty acid-CoA ligase activity"/>
    <property type="evidence" value="ECO:0007669"/>
    <property type="project" value="TreeGrafter"/>
</dbReference>
<dbReference type="Gene3D" id="3.30.300.30">
    <property type="match status" value="1"/>
</dbReference>
<dbReference type="RefSeq" id="XP_044662606.1">
    <property type="nucleotide sequence ID" value="XM_044806671.1"/>
</dbReference>
<dbReference type="GO" id="GO:0005524">
    <property type="term" value="F:ATP binding"/>
    <property type="evidence" value="ECO:0007669"/>
    <property type="project" value="UniProtKB-KW"/>
</dbReference>
<accession>A0A9P3FKY3</accession>
<dbReference type="Proteomes" id="UP000825890">
    <property type="component" value="Unassembled WGS sequence"/>
</dbReference>
<evidence type="ECO:0000256" key="4">
    <source>
        <dbReference type="ARBA" id="ARBA00022598"/>
    </source>
</evidence>
<dbReference type="Pfam" id="PF13193">
    <property type="entry name" value="AMP-binding_C"/>
    <property type="match status" value="1"/>
</dbReference>
<dbReference type="PANTHER" id="PTHR43201">
    <property type="entry name" value="ACYL-COA SYNTHETASE"/>
    <property type="match status" value="1"/>
</dbReference>
<protein>
    <recommendedName>
        <fullName evidence="7">Carrier domain-containing protein</fullName>
    </recommendedName>
</protein>
<dbReference type="PROSITE" id="PS50075">
    <property type="entry name" value="CARRIER"/>
    <property type="match status" value="1"/>
</dbReference>
<dbReference type="SUPFAM" id="SSF52777">
    <property type="entry name" value="CoA-dependent acyltransferases"/>
    <property type="match status" value="2"/>
</dbReference>
<dbReference type="InterPro" id="IPR009081">
    <property type="entry name" value="PP-bd_ACP"/>
</dbReference>
<dbReference type="InterPro" id="IPR020806">
    <property type="entry name" value="PKS_PP-bd"/>
</dbReference>